<dbReference type="GeneID" id="19015149"/>
<keyword evidence="3 10" id="KW-0808">Transferase</keyword>
<sequence length="2570" mass="295870">MAGNFSRETNGKYFALVEEHCEKMKMKLKRKKKEEEKEDSDDDDDDNSELAFERKNHREPPDVINPCGKEWNAGDLAYRCRDCQKSSSSSVCAPCFKESDHVGHDFTIYRSEAGGVCDCGDYESWASSGCCFRHGGTSRANDEKEKMNDVEDDGFFEEDEEEEDEFWDSASEDRLLRVRLKQKNVSESTRQRRMSGEELFHRYWLKDERRKFRTAIALDIAVRRLVLAVKNTRRLKIRYAELTQAVRFREDANTSFGEFEPINRDDGMVYTAKEKQYVVKKVAPFVVSNDKFPFCFYRNEKRARYEEHEQRSRREAFRSASNRAMLLNERVPRAVLEQLEEISVASSVLTGEHADESGSNADDAELHVQLDPMKYDGLSPTARMQKLESMRDEYRVIVERIRIERTAALVIARWLMHQFADSDIVEWKECLAMAFISSPFEKYAMKDSRIDNPDLQNDPNMDWKTRMRLSNVLLKNGCENDHGHLSSVQKELEDSIAVQQMWRDIAHVHAEIEDSMEEWLEDVSIRTRGRSSNTHEDEEKGEKFQDWGRKKWKNCWYEPRYDKIERNQLKANCMNSLFVIMHEMSETPDGEVYSDIVSIFLKLIVSSAFLQMYYAHGKSESYGQNRFKCHVEFESLGEFRTHFFKIYMHMYFDLSHVGFMFPWSSLKPSVSSETFRGRRKYDRIRADLLDRIGVQLFASSSLLSAVNDSIRYGTVENYSSANEKETWFDLFRTHQRLLWSVKAFVDEDLRNLLKNPTWHVDHPCTESWEENVRSSYVGLANRPISDLRNFAMNSTSNAINFVSGDHLLFEFFEEMFMFGSNLVEPVIRAHESHVGRESEEWFNIVALEFNLVQMYKDILHKALLDPASDEHGGIDISQEGDDIGERRNACAEHLRLRHILYFLKARVVSSVQRVYTSDIEGSRNEIDARNPHAPHLRCLDITIQALYDYYSRNLEMRSNVKESIARMCEEFFRNDSSLDDRKAFGKDLLPTGMFNHTTAFNLGECSDKWAVFQENGINCSEIIALRVSDILHWSFQVNARAWILNGDQMRLYSHTYSVGNFKFVSRFCDISLLGKVLTFSPRKSILFAVEIFLLRAADVGYRFSGPSTHPYRSIHELMERLITEGKGKGPPARIQEHFPFACAGLLLEPEKAVMCLRDAMNILAYFATRQTQSLFCFDTECERVENSIIHTVALKESARTGPTYSNIQSRLSVSQATEKSLDEYLERLCIVKKPSTSALEQQSETSAFSMKVTYELKEEIWAKFNAFHIDYTDEERDAAKANAIRRNSDWTPISESSAPSHEFDHSAFKFRFSVSPVIAYICSLSIRLAAFNEDQNPIYDDVALAAFVILDDAMRNISSQLTTSSRLDILKKFDEAIDAHIEARGLSSEGDEDVAMSELKIYAKACDEYFNEDLETLKDGFNSSTLELFSRIEDTEPAFISDCELHSSSKFGTGVPEIPEQLRASEIEVVQNWSQLWHDYASAKRECIEFIKYLTYDKSLRKPRCSEIGTDSLDRLIRELGETIDIWKEKKRSARTLRDDRSSFCEAVYLLTTRQERKNSNEDILRRTAIKVAKSMRKNNHLCLIDVQTYNDIAHRTGAFAGDGSNPSSSSSSNERERDGNDDDENLKQERKARLKARQEQMMKEMRERQRKASQALGISDDDGNSAEKNDSTNISSSPSSSLVQHDVCAGCGNAINKDEFDACLIAKFMLVNHADVLKRNEFDRRIKQSGENYDRGILKERMSRFDDEFSDMANEIMHDTCLSVETGGLIAQSCGHKMHLKCLRKHKIATGAQEPGLGADLENHQSMVFVKGANVFENTTPRTEDFSPEENTLWANGEERRRQVFIRREGGLVHGQFHCPTCRRVSDCAIPILEDQSKSSRGAVDVSDMCNMERVLLERELVESIFCNLASADYGGWLHLSSFIKVYGHYFVFRHPHIQNAAWDDVVPMENELTSLQYHINSMGMKVEAYRGIALEDITRFTTRRDYNALWKSAIAGICFCELAMRPTLRDEITVAGDEANNLSIDATWLASISLAKLAFAFMNFSSRASSMILHDNAFNLNLHEPNSVSEEGIFRFISPSKRRLYLVLRRLDLLEASGFSWLFSKEENSNMEEELNNTDWKVIERNTGYSIDRNICTYARVLESGVMEVMHFPSSRQTMRYRQDTRSSSVNTYLAGESVWMLKTMNREEGESYEAKDKNFEKYGMDPFLEFVHTMLWCFESIRQGFSINDEEDEEIWDVFDKLPQRESWPPKKFLEEDDIEEFLTRLRMDILGVYVKGVFVIDEKKENVFILRENLDYLSSLHFRMGAVIDAAKVSTKSGEAGGESSVRIKMPRKYDVGGINNILSWALEDVFGSKTHPEITVASYKEIEEICEKKKRYDSNTLKAPSLVKPPKRHEDLLLASKEPCKCCQRVPEVAAMCLLCGDIFCAADELCNPELCTQREGDPNTNERNLTPFDVIARNNNRNLRGKGEWGLYKHARLCGQRTCVFVLPHLTKTLILDDQYARMCPSLYVDAHGEEDENGQRGVRLFLVEQRFNVINNAWRTGALVFQGGSSPVLKGQRSMAKQW</sequence>
<dbReference type="UniPathway" id="UPA00143"/>
<evidence type="ECO:0000256" key="8">
    <source>
        <dbReference type="ARBA" id="ARBA00046341"/>
    </source>
</evidence>
<evidence type="ECO:0000313" key="13">
    <source>
        <dbReference type="EMBL" id="CCO17257.1"/>
    </source>
</evidence>
<dbReference type="Proteomes" id="UP000198341">
    <property type="component" value="Chromosome 6"/>
</dbReference>
<dbReference type="STRING" id="41875.K8EGI0"/>
<dbReference type="Pfam" id="PF18995">
    <property type="entry name" value="PRT6_C"/>
    <property type="match status" value="1"/>
</dbReference>
<dbReference type="Gene3D" id="2.10.110.30">
    <property type="match status" value="1"/>
</dbReference>
<comment type="pathway">
    <text evidence="2 10">Protein modification; protein ubiquitination.</text>
</comment>
<evidence type="ECO:0000256" key="11">
    <source>
        <dbReference type="SAM" id="MobiDB-lite"/>
    </source>
</evidence>
<dbReference type="PROSITE" id="PS51157">
    <property type="entry name" value="ZF_UBR"/>
    <property type="match status" value="1"/>
</dbReference>
<dbReference type="InterPro" id="IPR039164">
    <property type="entry name" value="UBR1-like"/>
</dbReference>
<evidence type="ECO:0000256" key="7">
    <source>
        <dbReference type="ARBA" id="ARBA00022833"/>
    </source>
</evidence>
<feature type="domain" description="UBR-type" evidence="12">
    <location>
        <begin position="65"/>
        <end position="136"/>
    </location>
</feature>
<evidence type="ECO:0000256" key="3">
    <source>
        <dbReference type="ARBA" id="ARBA00022679"/>
    </source>
</evidence>
<keyword evidence="14" id="KW-1185">Reference proteome</keyword>
<comment type="function">
    <text evidence="10">Ubiquitin ligase protein which is a component of the N-end rule pathway. Recognizes and binds to proteins bearing specific N-terminal residues that are destabilizing according to the N-end rule, leading to their ubiquitination and subsequent degradation.</text>
</comment>
<evidence type="ECO:0000313" key="14">
    <source>
        <dbReference type="Proteomes" id="UP000198341"/>
    </source>
</evidence>
<evidence type="ECO:0000256" key="10">
    <source>
        <dbReference type="RuleBase" id="RU366018"/>
    </source>
</evidence>
<evidence type="ECO:0000256" key="6">
    <source>
        <dbReference type="ARBA" id="ARBA00022786"/>
    </source>
</evidence>
<feature type="compositionally biased region" description="Basic and acidic residues" evidence="11">
    <location>
        <begin position="51"/>
        <end position="61"/>
    </location>
</feature>
<dbReference type="eggNOG" id="KOG1139">
    <property type="taxonomic scope" value="Eukaryota"/>
</dbReference>
<gene>
    <name evidence="13" type="ORF">Bathy06g01690</name>
</gene>
<dbReference type="eggNOG" id="KOG1140">
    <property type="taxonomic scope" value="Eukaryota"/>
</dbReference>
<dbReference type="GO" id="GO:0008270">
    <property type="term" value="F:zinc ion binding"/>
    <property type="evidence" value="ECO:0007669"/>
    <property type="project" value="UniProtKB-UniRule"/>
</dbReference>
<dbReference type="GO" id="GO:0071596">
    <property type="term" value="P:ubiquitin-dependent protein catabolic process via the N-end rule pathway"/>
    <property type="evidence" value="ECO:0007669"/>
    <property type="project" value="UniProtKB-UniRule"/>
</dbReference>
<dbReference type="EC" id="2.3.2.27" evidence="10"/>
<dbReference type="KEGG" id="bpg:Bathy06g01690"/>
<protein>
    <recommendedName>
        <fullName evidence="10">E3 ubiquitin-protein ligase</fullName>
        <ecNumber evidence="10">2.3.2.27</ecNumber>
    </recommendedName>
</protein>
<dbReference type="SMART" id="SM00396">
    <property type="entry name" value="ZnF_UBR1"/>
    <property type="match status" value="1"/>
</dbReference>
<keyword evidence="4 10" id="KW-0479">Metal-binding</keyword>
<feature type="region of interest" description="Disordered" evidence="11">
    <location>
        <begin position="1598"/>
        <end position="1680"/>
    </location>
</feature>
<keyword evidence="6 10" id="KW-0833">Ubl conjugation pathway</keyword>
<dbReference type="OrthoDB" id="26387at2759"/>
<dbReference type="GO" id="GO:0005737">
    <property type="term" value="C:cytoplasm"/>
    <property type="evidence" value="ECO:0007669"/>
    <property type="project" value="TreeGrafter"/>
</dbReference>
<feature type="zinc finger region" description="UBR-type" evidence="9">
    <location>
        <begin position="65"/>
        <end position="136"/>
    </location>
</feature>
<feature type="compositionally biased region" description="Basic and acidic residues" evidence="11">
    <location>
        <begin position="1626"/>
        <end position="1648"/>
    </location>
</feature>
<dbReference type="GO" id="GO:0016567">
    <property type="term" value="P:protein ubiquitination"/>
    <property type="evidence" value="ECO:0007669"/>
    <property type="project" value="UniProtKB-UniRule"/>
</dbReference>
<dbReference type="InterPro" id="IPR055194">
    <property type="entry name" value="UBR1-like_WH"/>
</dbReference>
<dbReference type="FunFam" id="2.10.110.30:FF:000002">
    <property type="entry name" value="Putative e3 ubiquitin-protein ligase ubr3"/>
    <property type="match status" value="1"/>
</dbReference>
<feature type="region of interest" description="Disordered" evidence="11">
    <location>
        <begin position="28"/>
        <end position="66"/>
    </location>
</feature>
<dbReference type="PANTHER" id="PTHR21497">
    <property type="entry name" value="UBIQUITIN LIGASE E3 ALPHA-RELATED"/>
    <property type="match status" value="1"/>
</dbReference>
<evidence type="ECO:0000256" key="9">
    <source>
        <dbReference type="PROSITE-ProRule" id="PRU00508"/>
    </source>
</evidence>
<accession>K8EGI0</accession>
<dbReference type="EMBL" id="FO082273">
    <property type="protein sequence ID" value="CCO17257.1"/>
    <property type="molecule type" value="Genomic_DNA"/>
</dbReference>
<dbReference type="Pfam" id="PF02207">
    <property type="entry name" value="zf-UBR"/>
    <property type="match status" value="1"/>
</dbReference>
<comment type="catalytic activity">
    <reaction evidence="1 10">
        <text>S-ubiquitinyl-[E2 ubiquitin-conjugating enzyme]-L-cysteine + [acceptor protein]-L-lysine = [E2 ubiquitin-conjugating enzyme]-L-cysteine + N(6)-ubiquitinyl-[acceptor protein]-L-lysine.</text>
        <dbReference type="EC" id="2.3.2.27"/>
    </reaction>
</comment>
<evidence type="ECO:0000256" key="2">
    <source>
        <dbReference type="ARBA" id="ARBA00004906"/>
    </source>
</evidence>
<name>K8EGI0_9CHLO</name>
<dbReference type="RefSeq" id="XP_007512657.1">
    <property type="nucleotide sequence ID" value="XM_007512595.1"/>
</dbReference>
<feature type="compositionally biased region" description="Acidic residues" evidence="11">
    <location>
        <begin position="36"/>
        <end position="48"/>
    </location>
</feature>
<dbReference type="CDD" id="cd19673">
    <property type="entry name" value="UBR-box_UBR3"/>
    <property type="match status" value="1"/>
</dbReference>
<reference evidence="13 14" key="1">
    <citation type="submission" date="2011-10" db="EMBL/GenBank/DDBJ databases">
        <authorList>
            <person name="Genoscope - CEA"/>
        </authorList>
    </citation>
    <scope>NUCLEOTIDE SEQUENCE [LARGE SCALE GENOMIC DNA]</scope>
    <source>
        <strain evidence="13 14">RCC 1105</strain>
    </source>
</reference>
<proteinExistence type="inferred from homology"/>
<dbReference type="InterPro" id="IPR044046">
    <property type="entry name" value="E3_ligase_UBR-like_C"/>
</dbReference>
<comment type="similarity">
    <text evidence="8 10">Belongs to the E3 ubiquitin-protein ligase UBR1-like family.</text>
</comment>
<organism evidence="13 14">
    <name type="scientific">Bathycoccus prasinos</name>
    <dbReference type="NCBI Taxonomy" id="41875"/>
    <lineage>
        <taxon>Eukaryota</taxon>
        <taxon>Viridiplantae</taxon>
        <taxon>Chlorophyta</taxon>
        <taxon>Mamiellophyceae</taxon>
        <taxon>Mamiellales</taxon>
        <taxon>Bathycoccaceae</taxon>
        <taxon>Bathycoccus</taxon>
    </lineage>
</organism>
<evidence type="ECO:0000256" key="1">
    <source>
        <dbReference type="ARBA" id="ARBA00000900"/>
    </source>
</evidence>
<dbReference type="GO" id="GO:0061630">
    <property type="term" value="F:ubiquitin protein ligase activity"/>
    <property type="evidence" value="ECO:0007669"/>
    <property type="project" value="UniProtKB-UniRule"/>
</dbReference>
<evidence type="ECO:0000256" key="4">
    <source>
        <dbReference type="ARBA" id="ARBA00022723"/>
    </source>
</evidence>
<evidence type="ECO:0000259" key="12">
    <source>
        <dbReference type="PROSITE" id="PS51157"/>
    </source>
</evidence>
<dbReference type="PANTHER" id="PTHR21497:SF24">
    <property type="entry name" value="E3 UBIQUITIN-PROTEIN LIGASE UBR1"/>
    <property type="match status" value="1"/>
</dbReference>
<evidence type="ECO:0000256" key="5">
    <source>
        <dbReference type="ARBA" id="ARBA00022771"/>
    </source>
</evidence>
<dbReference type="Pfam" id="PF22960">
    <property type="entry name" value="WHD_UBR1"/>
    <property type="match status" value="1"/>
</dbReference>
<dbReference type="GO" id="GO:0000151">
    <property type="term" value="C:ubiquitin ligase complex"/>
    <property type="evidence" value="ECO:0007669"/>
    <property type="project" value="TreeGrafter"/>
</dbReference>
<keyword evidence="7 10" id="KW-0862">Zinc</keyword>
<dbReference type="InterPro" id="IPR003126">
    <property type="entry name" value="Znf_UBR"/>
</dbReference>
<keyword evidence="5 10" id="KW-0863">Zinc-finger</keyword>